<keyword evidence="2" id="KW-1185">Reference proteome</keyword>
<sequence>MNIFNGHNGAQGIPLPENNPFDAFTYGLSEASFEKLARAKDACDLLQQLFAQHPQNDGLPFGSNVPGVAALMDYLYSDLADVTDQCGPLTEARK</sequence>
<proteinExistence type="predicted"/>
<comment type="caution">
    <text evidence="1">The sequence shown here is derived from an EMBL/GenBank/DDBJ whole genome shotgun (WGS) entry which is preliminary data.</text>
</comment>
<dbReference type="STRING" id="55209.HA50_00050"/>
<dbReference type="AlphaFoldDB" id="A0A1X1EP98"/>
<evidence type="ECO:0000313" key="1">
    <source>
        <dbReference type="EMBL" id="ORM91828.1"/>
    </source>
</evidence>
<protein>
    <submittedName>
        <fullName evidence="1">Uncharacterized protein</fullName>
    </submittedName>
</protein>
<reference evidence="1 2" key="1">
    <citation type="journal article" date="2017" name="Antonie Van Leeuwenhoek">
        <title>Phylogenomic resolution of the bacterial genus Pantoea and its relationship with Erwinia and Tatumella.</title>
        <authorList>
            <person name="Palmer M."/>
            <person name="Steenkamp E.T."/>
            <person name="Coetzee M.P."/>
            <person name="Chan W.Y."/>
            <person name="van Zyl E."/>
            <person name="De Maayer P."/>
            <person name="Coutinho T.A."/>
            <person name="Blom J."/>
            <person name="Smits T.H."/>
            <person name="Duffy B."/>
            <person name="Venter S.N."/>
        </authorList>
    </citation>
    <scope>NUCLEOTIDE SEQUENCE [LARGE SCALE GENOMIC DNA]</scope>
    <source>
        <strain evidence="1 2">LMG 2657</strain>
    </source>
</reference>
<dbReference type="Proteomes" id="UP000193749">
    <property type="component" value="Unassembled WGS sequence"/>
</dbReference>
<name>A0A1X1EP98_PANCY</name>
<dbReference type="RefSeq" id="WP_084871616.1">
    <property type="nucleotide sequence ID" value="NZ_JAGGMY010000001.1"/>
</dbReference>
<dbReference type="EMBL" id="MLJI01000001">
    <property type="protein sequence ID" value="ORM91828.1"/>
    <property type="molecule type" value="Genomic_DNA"/>
</dbReference>
<accession>A0A1X1EP98</accession>
<gene>
    <name evidence="1" type="ORF">HA50_00050</name>
</gene>
<evidence type="ECO:0000313" key="2">
    <source>
        <dbReference type="Proteomes" id="UP000193749"/>
    </source>
</evidence>
<dbReference type="OrthoDB" id="6627564at2"/>
<organism evidence="1 2">
    <name type="scientific">Pantoea cypripedii</name>
    <name type="common">Pectobacterium cypripedii</name>
    <name type="synonym">Erwinia cypripedii</name>
    <dbReference type="NCBI Taxonomy" id="55209"/>
    <lineage>
        <taxon>Bacteria</taxon>
        <taxon>Pseudomonadati</taxon>
        <taxon>Pseudomonadota</taxon>
        <taxon>Gammaproteobacteria</taxon>
        <taxon>Enterobacterales</taxon>
        <taxon>Erwiniaceae</taxon>
        <taxon>Pantoea</taxon>
    </lineage>
</organism>